<gene>
    <name evidence="4" type="ORF">CHIRRI_LOCUS9391</name>
</gene>
<feature type="chain" id="PRO_5040357602" description="Alpha-carbonic anhydrase domain-containing protein" evidence="2">
    <location>
        <begin position="23"/>
        <end position="638"/>
    </location>
</feature>
<dbReference type="PANTHER" id="PTHR18952">
    <property type="entry name" value="CARBONIC ANHYDRASE"/>
    <property type="match status" value="1"/>
</dbReference>
<dbReference type="InterPro" id="IPR036398">
    <property type="entry name" value="CA_dom_sf"/>
</dbReference>
<proteinExistence type="inferred from homology"/>
<feature type="domain" description="Alpha-carbonic anhydrase" evidence="3">
    <location>
        <begin position="52"/>
        <end position="310"/>
    </location>
</feature>
<sequence length="638" mass="73168">MIRSVAKRLALTYLIICIEINAQTIINRFNHYGELHYRKEHRVITNESQPFLEFTYDDYSPTGPSSWPGDCNFGYRQSPIIYDQVDAISALEREPLIMTGAYNVLPTEVHVINNGHGATYSFVFEDNAVPQITGGPLNRQVYNFASFHFHFPCEHLPQKHKNKCQLELHFVHYNSRYNSVEEATNKLDGLAVVGLLYEEANHDANIKFPYLQMLQHVYQPDTDYTERNNVFTYADALGFTEFPLFVSYHGGLTTPECSESVSWIVVDNLFPVSQRNLEKFYKIHDSKGERIKRNNRPIQPLNDRLIHIFSKTPFSIKTEMNLKAIILLIIMKKIINSLPWPEEEEEPKVEEETTSVPTTLVPETSSIISTTVKPSQNYSYNDKLDNGPSNWTGLCATGLRQSPIAYDQAKYEKKVVRPTIIMSGAYQKRPDKVRLFNNGQGIAVSFIFSNDSIPKITGGPLGNETYVFDSFHYHTPCEHQFVLNSQACVLELHMVHFNEKYETFENSTDKDDGLAVVGILYISTYTETLQILPFVPMLKNIIEPNSEYFEDDPEKVFSYFDVVHMMSVPRVVSYKGSMTFPNCSEGVTWVILASPNLVLESDMRQIREIKDVDGNRILRNNRPTQPLNGRKVYLYAAF</sequence>
<accession>A0A9N9WUI3</accession>
<keyword evidence="5" id="KW-1185">Reference proteome</keyword>
<dbReference type="OrthoDB" id="429145at2759"/>
<dbReference type="Pfam" id="PF00194">
    <property type="entry name" value="Carb_anhydrase"/>
    <property type="match status" value="2"/>
</dbReference>
<reference evidence="4" key="2">
    <citation type="submission" date="2022-10" db="EMBL/GenBank/DDBJ databases">
        <authorList>
            <consortium name="ENA_rothamsted_submissions"/>
            <consortium name="culmorum"/>
            <person name="King R."/>
        </authorList>
    </citation>
    <scope>NUCLEOTIDE SEQUENCE</scope>
</reference>
<evidence type="ECO:0000313" key="5">
    <source>
        <dbReference type="Proteomes" id="UP001153620"/>
    </source>
</evidence>
<dbReference type="SMART" id="SM01057">
    <property type="entry name" value="Carb_anhydrase"/>
    <property type="match status" value="2"/>
</dbReference>
<feature type="signal peptide" evidence="2">
    <location>
        <begin position="1"/>
        <end position="22"/>
    </location>
</feature>
<dbReference type="AlphaFoldDB" id="A0A9N9WUI3"/>
<keyword evidence="2" id="KW-0732">Signal</keyword>
<dbReference type="PANTHER" id="PTHR18952:SF124">
    <property type="entry name" value="CARBONIC ANHYDRASE 7"/>
    <property type="match status" value="1"/>
</dbReference>
<dbReference type="PROSITE" id="PS51144">
    <property type="entry name" value="ALPHA_CA_2"/>
    <property type="match status" value="2"/>
</dbReference>
<evidence type="ECO:0000256" key="1">
    <source>
        <dbReference type="ARBA" id="ARBA00010718"/>
    </source>
</evidence>
<dbReference type="EMBL" id="OU895879">
    <property type="protein sequence ID" value="CAG9806536.1"/>
    <property type="molecule type" value="Genomic_DNA"/>
</dbReference>
<comment type="similarity">
    <text evidence="1">Belongs to the alpha-carbonic anhydrase family.</text>
</comment>
<evidence type="ECO:0000313" key="4">
    <source>
        <dbReference type="EMBL" id="CAG9806536.1"/>
    </source>
</evidence>
<dbReference type="GO" id="GO:0008270">
    <property type="term" value="F:zinc ion binding"/>
    <property type="evidence" value="ECO:0007669"/>
    <property type="project" value="InterPro"/>
</dbReference>
<name>A0A9N9WUI3_9DIPT</name>
<dbReference type="Proteomes" id="UP001153620">
    <property type="component" value="Chromosome 3"/>
</dbReference>
<organism evidence="4 5">
    <name type="scientific">Chironomus riparius</name>
    <dbReference type="NCBI Taxonomy" id="315576"/>
    <lineage>
        <taxon>Eukaryota</taxon>
        <taxon>Metazoa</taxon>
        <taxon>Ecdysozoa</taxon>
        <taxon>Arthropoda</taxon>
        <taxon>Hexapoda</taxon>
        <taxon>Insecta</taxon>
        <taxon>Pterygota</taxon>
        <taxon>Neoptera</taxon>
        <taxon>Endopterygota</taxon>
        <taxon>Diptera</taxon>
        <taxon>Nematocera</taxon>
        <taxon>Chironomoidea</taxon>
        <taxon>Chironomidae</taxon>
        <taxon>Chironominae</taxon>
        <taxon>Chironomus</taxon>
    </lineage>
</organism>
<dbReference type="GO" id="GO:0005737">
    <property type="term" value="C:cytoplasm"/>
    <property type="evidence" value="ECO:0007669"/>
    <property type="project" value="TreeGrafter"/>
</dbReference>
<reference evidence="4" key="1">
    <citation type="submission" date="2022-01" db="EMBL/GenBank/DDBJ databases">
        <authorList>
            <person name="King R."/>
        </authorList>
    </citation>
    <scope>NUCLEOTIDE SEQUENCE</scope>
</reference>
<dbReference type="InterPro" id="IPR023561">
    <property type="entry name" value="Carbonic_anhydrase_a-class"/>
</dbReference>
<evidence type="ECO:0000259" key="3">
    <source>
        <dbReference type="PROSITE" id="PS51144"/>
    </source>
</evidence>
<evidence type="ECO:0000256" key="2">
    <source>
        <dbReference type="SAM" id="SignalP"/>
    </source>
</evidence>
<protein>
    <recommendedName>
        <fullName evidence="3">Alpha-carbonic anhydrase domain-containing protein</fullName>
    </recommendedName>
</protein>
<dbReference type="GO" id="GO:0004089">
    <property type="term" value="F:carbonate dehydratase activity"/>
    <property type="evidence" value="ECO:0007669"/>
    <property type="project" value="InterPro"/>
</dbReference>
<dbReference type="InterPro" id="IPR001148">
    <property type="entry name" value="CA_dom"/>
</dbReference>
<dbReference type="CDD" id="cd00326">
    <property type="entry name" value="alpha_CA"/>
    <property type="match status" value="2"/>
</dbReference>
<feature type="domain" description="Alpha-carbonic anhydrase" evidence="3">
    <location>
        <begin position="376"/>
        <end position="636"/>
    </location>
</feature>
<dbReference type="SUPFAM" id="SSF51069">
    <property type="entry name" value="Carbonic anhydrase"/>
    <property type="match status" value="2"/>
</dbReference>
<dbReference type="Gene3D" id="3.10.200.10">
    <property type="entry name" value="Alpha carbonic anhydrase"/>
    <property type="match status" value="2"/>
</dbReference>